<sequence length="766" mass="84025">MLHELLLALVGCTGDVFVDTHSEAHKLGRPNSSILDEATLAEPASCPIKLAPDIDFVSESERSVLNRLVWLGYLYRELELFSSHEQGIGTDALGQPDRDGGGSMYQRALATGLAEVLAVYRSAILQLEQDALSETAPVLSTVTQAMHQFEVVLPPLASLVWAVQRGGVKGGALLDLLYAKSHSGVPPLQACMQRLLWHCHCVLYRQLAGWMVHGLLHDPHAEFFVARHDSGRVRRRESVDTTGKAGQGPPRAEDDAMHDWHSGFTIRTPMLPSYISLPMAEAILFVGKAVRVLRHPSVSFTSQAVPPLQAAPPLLLRSSGGTPSRRIASPAPPAAHSPSKLRLPSAGYQGPELLPQAEADKYGARIRELQAAPVFHRPSLEKVVHTVRAGAAHHLWQLLVVHADVRGHLRALKDYFLLAKGDFLQCFLEESRALMRLPPRPTTAEEDLRVPWQQAASKTINEDDVYFQRVSVRLPGLAAATVAAGTAGAGALRRLSGASSVGSPGPGGAAEGGGTGPDGWDALALQYHVEWPLQLLLTPEVLAKYKSVFQYLVRLKRVQLALESAWATAMQRDKADTAALLRPHAALPPGARQAAADRQRGRRTMWRVRQHMSYLITNLQFYIQVDVIEAQYAVLQERIEASKDFEDLARFHQEYLLALMSQSFLDVGSIWRILDGIMALCWQLAGLLDHDDVTGGGLDGIAEEFAKRSNSLYTILRSPKLAGSQRAPFLRQFLLRLNYNSFFEATARGAIGLLRPRTASFTAPQR</sequence>
<dbReference type="GO" id="GO:0031122">
    <property type="term" value="P:cytoplasmic microtubule organization"/>
    <property type="evidence" value="ECO:0000318"/>
    <property type="project" value="GO_Central"/>
</dbReference>
<feature type="compositionally biased region" description="Gly residues" evidence="7">
    <location>
        <begin position="504"/>
        <end position="515"/>
    </location>
</feature>
<dbReference type="GO" id="GO:0000930">
    <property type="term" value="C:gamma-tubulin complex"/>
    <property type="evidence" value="ECO:0000318"/>
    <property type="project" value="GO_Central"/>
</dbReference>
<protein>
    <recommendedName>
        <fullName evidence="6">Gamma-tubulin complex component</fullName>
    </recommendedName>
</protein>
<dbReference type="InterPro" id="IPR041470">
    <property type="entry name" value="GCP_N"/>
</dbReference>
<feature type="region of interest" description="Disordered" evidence="7">
    <location>
        <begin position="496"/>
        <end position="515"/>
    </location>
</feature>
<comment type="subcellular location">
    <subcellularLocation>
        <location evidence="1 6">Cytoplasm</location>
        <location evidence="1 6">Cytoskeleton</location>
        <location evidence="1 6">Microtubule organizing center</location>
    </subcellularLocation>
</comment>
<feature type="region of interest" description="Disordered" evidence="7">
    <location>
        <begin position="311"/>
        <end position="340"/>
    </location>
</feature>
<dbReference type="AlphaFoldDB" id="A0A1Y1ISJ5"/>
<dbReference type="STRING" id="105231.A0A1Y1ISJ5"/>
<dbReference type="PANTHER" id="PTHR19302:SF27">
    <property type="entry name" value="GAMMA-TUBULIN COMPLEX COMPONENT 4"/>
    <property type="match status" value="1"/>
</dbReference>
<evidence type="ECO:0000256" key="6">
    <source>
        <dbReference type="RuleBase" id="RU363050"/>
    </source>
</evidence>
<dbReference type="OrthoDB" id="78652at2759"/>
<evidence type="ECO:0000256" key="7">
    <source>
        <dbReference type="SAM" id="MobiDB-lite"/>
    </source>
</evidence>
<dbReference type="Proteomes" id="UP000054558">
    <property type="component" value="Unassembled WGS sequence"/>
</dbReference>
<dbReference type="InterPro" id="IPR042241">
    <property type="entry name" value="GCP_C_sf"/>
</dbReference>
<dbReference type="Pfam" id="PF17681">
    <property type="entry name" value="GCP_N_terminal"/>
    <property type="match status" value="1"/>
</dbReference>
<dbReference type="GO" id="GO:0000278">
    <property type="term" value="P:mitotic cell cycle"/>
    <property type="evidence" value="ECO:0000318"/>
    <property type="project" value="GO_Central"/>
</dbReference>
<keyword evidence="5 6" id="KW-0206">Cytoskeleton</keyword>
<dbReference type="GO" id="GO:0007020">
    <property type="term" value="P:microtubule nucleation"/>
    <property type="evidence" value="ECO:0000318"/>
    <property type="project" value="GO_Central"/>
</dbReference>
<evidence type="ECO:0000256" key="5">
    <source>
        <dbReference type="ARBA" id="ARBA00023212"/>
    </source>
</evidence>
<reference evidence="10 11" key="1">
    <citation type="journal article" date="2014" name="Nat. Commun.">
        <title>Klebsormidium flaccidum genome reveals primary factors for plant terrestrial adaptation.</title>
        <authorList>
            <person name="Hori K."/>
            <person name="Maruyama F."/>
            <person name="Fujisawa T."/>
            <person name="Togashi T."/>
            <person name="Yamamoto N."/>
            <person name="Seo M."/>
            <person name="Sato S."/>
            <person name="Yamada T."/>
            <person name="Mori H."/>
            <person name="Tajima N."/>
            <person name="Moriyama T."/>
            <person name="Ikeuchi M."/>
            <person name="Watanabe M."/>
            <person name="Wada H."/>
            <person name="Kobayashi K."/>
            <person name="Saito M."/>
            <person name="Masuda T."/>
            <person name="Sasaki-Sekimoto Y."/>
            <person name="Mashiguchi K."/>
            <person name="Awai K."/>
            <person name="Shimojima M."/>
            <person name="Masuda S."/>
            <person name="Iwai M."/>
            <person name="Nobusawa T."/>
            <person name="Narise T."/>
            <person name="Kondo S."/>
            <person name="Saito H."/>
            <person name="Sato R."/>
            <person name="Murakawa M."/>
            <person name="Ihara Y."/>
            <person name="Oshima-Yamada Y."/>
            <person name="Ohtaka K."/>
            <person name="Satoh M."/>
            <person name="Sonobe K."/>
            <person name="Ishii M."/>
            <person name="Ohtani R."/>
            <person name="Kanamori-Sato M."/>
            <person name="Honoki R."/>
            <person name="Miyazaki D."/>
            <person name="Mochizuki H."/>
            <person name="Umetsu J."/>
            <person name="Higashi K."/>
            <person name="Shibata D."/>
            <person name="Kamiya Y."/>
            <person name="Sato N."/>
            <person name="Nakamura Y."/>
            <person name="Tabata S."/>
            <person name="Ida S."/>
            <person name="Kurokawa K."/>
            <person name="Ohta H."/>
        </authorList>
    </citation>
    <scope>NUCLEOTIDE SEQUENCE [LARGE SCALE GENOMIC DNA]</scope>
    <source>
        <strain evidence="10 11">NIES-2285</strain>
    </source>
</reference>
<evidence type="ECO:0000256" key="2">
    <source>
        <dbReference type="ARBA" id="ARBA00010337"/>
    </source>
</evidence>
<gene>
    <name evidence="10" type="ORF">KFL_008420010</name>
</gene>
<dbReference type="GO" id="GO:0043015">
    <property type="term" value="F:gamma-tubulin binding"/>
    <property type="evidence" value="ECO:0000318"/>
    <property type="project" value="GO_Central"/>
</dbReference>
<dbReference type="OMA" id="QLSMWLL"/>
<dbReference type="Pfam" id="PF04130">
    <property type="entry name" value="GCP_C_terminal"/>
    <property type="match status" value="1"/>
</dbReference>
<accession>A0A1Y1ISJ5</accession>
<evidence type="ECO:0000313" key="10">
    <source>
        <dbReference type="EMBL" id="GAQ91736.1"/>
    </source>
</evidence>
<keyword evidence="4 6" id="KW-0493">Microtubule</keyword>
<evidence type="ECO:0000313" key="11">
    <source>
        <dbReference type="Proteomes" id="UP000054558"/>
    </source>
</evidence>
<keyword evidence="11" id="KW-1185">Reference proteome</keyword>
<dbReference type="InterPro" id="IPR007259">
    <property type="entry name" value="GCP"/>
</dbReference>
<dbReference type="InterPro" id="IPR040457">
    <property type="entry name" value="GCP_C"/>
</dbReference>
<dbReference type="GO" id="GO:0005874">
    <property type="term" value="C:microtubule"/>
    <property type="evidence" value="ECO:0007669"/>
    <property type="project" value="UniProtKB-KW"/>
</dbReference>
<evidence type="ECO:0000259" key="9">
    <source>
        <dbReference type="Pfam" id="PF17681"/>
    </source>
</evidence>
<dbReference type="GO" id="GO:0000922">
    <property type="term" value="C:spindle pole"/>
    <property type="evidence" value="ECO:0007669"/>
    <property type="project" value="InterPro"/>
</dbReference>
<comment type="function">
    <text evidence="6">Component of the gamma-tubulin ring complex (gTuRC) which mediates microtubule nucleation.</text>
</comment>
<proteinExistence type="inferred from homology"/>
<feature type="region of interest" description="Disordered" evidence="7">
    <location>
        <begin position="234"/>
        <end position="257"/>
    </location>
</feature>
<evidence type="ECO:0000256" key="3">
    <source>
        <dbReference type="ARBA" id="ARBA00022490"/>
    </source>
</evidence>
<evidence type="ECO:0000256" key="1">
    <source>
        <dbReference type="ARBA" id="ARBA00004267"/>
    </source>
</evidence>
<dbReference type="Gene3D" id="1.20.120.1900">
    <property type="entry name" value="Gamma-tubulin complex, C-terminal domain"/>
    <property type="match status" value="1"/>
</dbReference>
<evidence type="ECO:0000259" key="8">
    <source>
        <dbReference type="Pfam" id="PF04130"/>
    </source>
</evidence>
<dbReference type="EMBL" id="DF237791">
    <property type="protein sequence ID" value="GAQ91736.1"/>
    <property type="molecule type" value="Genomic_DNA"/>
</dbReference>
<dbReference type="PANTHER" id="PTHR19302">
    <property type="entry name" value="GAMMA TUBULIN COMPLEX PROTEIN"/>
    <property type="match status" value="1"/>
</dbReference>
<feature type="domain" description="Gamma tubulin complex component C-terminal" evidence="8">
    <location>
        <begin position="406"/>
        <end position="743"/>
    </location>
</feature>
<name>A0A1Y1ISJ5_KLENI</name>
<dbReference type="GO" id="GO:0051321">
    <property type="term" value="P:meiotic cell cycle"/>
    <property type="evidence" value="ECO:0000318"/>
    <property type="project" value="GO_Central"/>
</dbReference>
<feature type="domain" description="Gamma tubulin complex component protein N-terminal" evidence="9">
    <location>
        <begin position="2"/>
        <end position="400"/>
    </location>
</feature>
<keyword evidence="3 6" id="KW-0963">Cytoplasm</keyword>
<evidence type="ECO:0000256" key="4">
    <source>
        <dbReference type="ARBA" id="ARBA00022701"/>
    </source>
</evidence>
<dbReference type="GO" id="GO:0051225">
    <property type="term" value="P:spindle assembly"/>
    <property type="evidence" value="ECO:0000318"/>
    <property type="project" value="GO_Central"/>
</dbReference>
<comment type="similarity">
    <text evidence="2 6">Belongs to the TUBGCP family.</text>
</comment>
<organism evidence="10 11">
    <name type="scientific">Klebsormidium nitens</name>
    <name type="common">Green alga</name>
    <name type="synonym">Ulothrix nitens</name>
    <dbReference type="NCBI Taxonomy" id="105231"/>
    <lineage>
        <taxon>Eukaryota</taxon>
        <taxon>Viridiplantae</taxon>
        <taxon>Streptophyta</taxon>
        <taxon>Klebsormidiophyceae</taxon>
        <taxon>Klebsormidiales</taxon>
        <taxon>Klebsormidiaceae</taxon>
        <taxon>Klebsormidium</taxon>
    </lineage>
</organism>